<dbReference type="Proteomes" id="UP000014040">
    <property type="component" value="Unassembled WGS sequence"/>
</dbReference>
<dbReference type="HOGENOM" id="CLU_3229233_0_0_9"/>
<dbReference type="AlphaFoldDB" id="R8H2M5"/>
<dbReference type="PATRIC" id="fig|1053224.3.peg.5337"/>
<organism evidence="1 2">
    <name type="scientific">Bacillus cereus VD021</name>
    <dbReference type="NCBI Taxonomy" id="1053224"/>
    <lineage>
        <taxon>Bacteria</taxon>
        <taxon>Bacillati</taxon>
        <taxon>Bacillota</taxon>
        <taxon>Bacilli</taxon>
        <taxon>Bacillales</taxon>
        <taxon>Bacillaceae</taxon>
        <taxon>Bacillus</taxon>
        <taxon>Bacillus cereus group</taxon>
    </lineage>
</organism>
<gene>
    <name evidence="1" type="ORF">IIC_05302</name>
</gene>
<reference evidence="1 2" key="1">
    <citation type="submission" date="2012-12" db="EMBL/GenBank/DDBJ databases">
        <title>The Genome Sequence of Bacillus cereus VD021.</title>
        <authorList>
            <consortium name="The Broad Institute Genome Sequencing Platform"/>
            <consortium name="The Broad Institute Genome Sequencing Center for Infectious Disease"/>
            <person name="Feldgarden M."/>
            <person name="Van der Auwera G.A."/>
            <person name="Mahillon J."/>
            <person name="Duprez V."/>
            <person name="Timmery S."/>
            <person name="Mattelet C."/>
            <person name="Dierick K."/>
            <person name="Sun M."/>
            <person name="Yu Z."/>
            <person name="Zhu L."/>
            <person name="Hu X."/>
            <person name="Shank E.B."/>
            <person name="Swiecicka I."/>
            <person name="Hansen B.M."/>
            <person name="Andrup L."/>
            <person name="Walker B."/>
            <person name="Young S.K."/>
            <person name="Zeng Q."/>
            <person name="Gargeya S."/>
            <person name="Fitzgerald M."/>
            <person name="Haas B."/>
            <person name="Abouelleil A."/>
            <person name="Alvarado L."/>
            <person name="Arachchi H.M."/>
            <person name="Berlin A.M."/>
            <person name="Chapman S.B."/>
            <person name="Dewar J."/>
            <person name="Goldberg J."/>
            <person name="Griggs A."/>
            <person name="Gujja S."/>
            <person name="Hansen M."/>
            <person name="Howarth C."/>
            <person name="Imamovic A."/>
            <person name="Larimer J."/>
            <person name="McCowan C."/>
            <person name="Murphy C."/>
            <person name="Neiman D."/>
            <person name="Pearson M."/>
            <person name="Priest M."/>
            <person name="Roberts A."/>
            <person name="Saif S."/>
            <person name="Shea T."/>
            <person name="Sisk P."/>
            <person name="Sykes S."/>
            <person name="Wortman J."/>
            <person name="Nusbaum C."/>
            <person name="Birren B."/>
        </authorList>
    </citation>
    <scope>NUCLEOTIDE SEQUENCE [LARGE SCALE GENOMIC DNA]</scope>
    <source>
        <strain evidence="1 2">VD021</strain>
    </source>
</reference>
<name>R8H2M5_BACCE</name>
<proteinExistence type="predicted"/>
<sequence length="42" mass="4827">MPNKHDVKEIYIAVRKDDGTYGKPMLLKPMNVEDLYSDSEGE</sequence>
<evidence type="ECO:0000313" key="2">
    <source>
        <dbReference type="Proteomes" id="UP000014040"/>
    </source>
</evidence>
<evidence type="ECO:0000313" key="1">
    <source>
        <dbReference type="EMBL" id="EOO67041.1"/>
    </source>
</evidence>
<accession>R8H2M5</accession>
<dbReference type="EMBL" id="AHES01000067">
    <property type="protein sequence ID" value="EOO67041.1"/>
    <property type="molecule type" value="Genomic_DNA"/>
</dbReference>
<comment type="caution">
    <text evidence="1">The sequence shown here is derived from an EMBL/GenBank/DDBJ whole genome shotgun (WGS) entry which is preliminary data.</text>
</comment>
<protein>
    <submittedName>
        <fullName evidence="1">Uncharacterized protein</fullName>
    </submittedName>
</protein>
<dbReference type="RefSeq" id="WP_002035272.1">
    <property type="nucleotide sequence ID" value="NZ_KB976283.1"/>
</dbReference>